<keyword evidence="2" id="KW-1185">Reference proteome</keyword>
<accession>A0A5K0U817</accession>
<proteinExistence type="predicted"/>
<protein>
    <submittedName>
        <fullName evidence="1">Uncharacterized protein</fullName>
    </submittedName>
</protein>
<dbReference type="EMBL" id="UPSH01000001">
    <property type="protein sequence ID" value="VBB17945.1"/>
    <property type="molecule type" value="Genomic_DNA"/>
</dbReference>
<reference evidence="1 2" key="1">
    <citation type="submission" date="2018-10" db="EMBL/GenBank/DDBJ databases">
        <authorList>
            <consortium name="IHU Genomes"/>
        </authorList>
    </citation>
    <scope>NUCLEOTIDE SEQUENCE [LARGE SCALE GENOMIC DNA]</scope>
    <source>
        <strain evidence="1 2">A1</strain>
    </source>
</reference>
<evidence type="ECO:0000313" key="1">
    <source>
        <dbReference type="EMBL" id="VBB17945.1"/>
    </source>
</evidence>
<comment type="caution">
    <text evidence="1">The sequence shown here is derived from an EMBL/GenBank/DDBJ whole genome shotgun (WGS) entry which is preliminary data.</text>
</comment>
<gene>
    <name evidence="1" type="ORF">YASMINEVIRUS_408</name>
</gene>
<dbReference type="Proteomes" id="UP000594342">
    <property type="component" value="Unassembled WGS sequence"/>
</dbReference>
<name>A0A5K0U817_9VIRU</name>
<evidence type="ECO:0000313" key="2">
    <source>
        <dbReference type="Proteomes" id="UP000594342"/>
    </source>
</evidence>
<sequence length="131" mass="15298">MTHQVKPFIKVVHTPTYTRQKEEMDDDEVEKLEQAIEVHGYRGASKKKHNGVVNIKPDDAQLLKCLNRFRTLENKFIADLIKEDQLQKMIDVKVVAHIDNGNRTVGEIYVNKEKEMILVLYGFSNYNYSLF</sequence>
<organism evidence="1 2">
    <name type="scientific">Yasminevirus sp. GU-2018</name>
    <dbReference type="NCBI Taxonomy" id="2420051"/>
    <lineage>
        <taxon>Viruses</taxon>
        <taxon>Varidnaviria</taxon>
        <taxon>Bamfordvirae</taxon>
        <taxon>Nucleocytoviricota</taxon>
        <taxon>Megaviricetes</taxon>
        <taxon>Imitervirales</taxon>
        <taxon>Mimiviridae</taxon>
        <taxon>Klosneuvirinae</taxon>
        <taxon>Yasminevirus</taxon>
        <taxon>Yasminevirus saudimassiliense</taxon>
    </lineage>
</organism>